<keyword evidence="3" id="KW-1185">Reference proteome</keyword>
<protein>
    <submittedName>
        <fullName evidence="2">Asparagine synthase</fullName>
    </submittedName>
</protein>
<dbReference type="EMBL" id="FNLO01000002">
    <property type="protein sequence ID" value="SDV47058.1"/>
    <property type="molecule type" value="Genomic_DNA"/>
</dbReference>
<dbReference type="RefSeq" id="WP_091905152.1">
    <property type="nucleotide sequence ID" value="NZ_FNLO01000002.1"/>
</dbReference>
<organism evidence="2 3">
    <name type="scientific">Chitinasiproducens palmae</name>
    <dbReference type="NCBI Taxonomy" id="1770053"/>
    <lineage>
        <taxon>Bacteria</taxon>
        <taxon>Pseudomonadati</taxon>
        <taxon>Pseudomonadota</taxon>
        <taxon>Betaproteobacteria</taxon>
        <taxon>Burkholderiales</taxon>
        <taxon>Burkholderiaceae</taxon>
        <taxon>Chitinasiproducens</taxon>
    </lineage>
</organism>
<reference evidence="3" key="1">
    <citation type="submission" date="2016-09" db="EMBL/GenBank/DDBJ databases">
        <authorList>
            <person name="Varghese N."/>
            <person name="Submissions S."/>
        </authorList>
    </citation>
    <scope>NUCLEOTIDE SEQUENCE [LARGE SCALE GENOMIC DNA]</scope>
    <source>
        <strain evidence="3">JS23</strain>
    </source>
</reference>
<dbReference type="STRING" id="1770053.SAMN05216551_102231"/>
<accession>A0A1H2PLU2</accession>
<gene>
    <name evidence="2" type="ORF">SAMN05216551_102231</name>
</gene>
<dbReference type="Pfam" id="PF00733">
    <property type="entry name" value="Asn_synthase"/>
    <property type="match status" value="1"/>
</dbReference>
<dbReference type="GO" id="GO:0004066">
    <property type="term" value="F:asparagine synthase (glutamine-hydrolyzing) activity"/>
    <property type="evidence" value="ECO:0007669"/>
    <property type="project" value="InterPro"/>
</dbReference>
<evidence type="ECO:0000313" key="2">
    <source>
        <dbReference type="EMBL" id="SDV47058.1"/>
    </source>
</evidence>
<evidence type="ECO:0000259" key="1">
    <source>
        <dbReference type="Pfam" id="PF00733"/>
    </source>
</evidence>
<dbReference type="GO" id="GO:0006529">
    <property type="term" value="P:asparagine biosynthetic process"/>
    <property type="evidence" value="ECO:0007669"/>
    <property type="project" value="InterPro"/>
</dbReference>
<proteinExistence type="predicted"/>
<dbReference type="Gene3D" id="3.40.50.620">
    <property type="entry name" value="HUPs"/>
    <property type="match status" value="1"/>
</dbReference>
<dbReference type="SUPFAM" id="SSF52402">
    <property type="entry name" value="Adenine nucleotide alpha hydrolases-like"/>
    <property type="match status" value="1"/>
</dbReference>
<dbReference type="InterPro" id="IPR014729">
    <property type="entry name" value="Rossmann-like_a/b/a_fold"/>
</dbReference>
<dbReference type="InterPro" id="IPR001962">
    <property type="entry name" value="Asn_synthase"/>
</dbReference>
<sequence length="357" mass="38279">MIVGTRDPFGFERLHYHPASGVYAPSIAGVLAAVRQAGGQPSDEIDRCAIAGYLSDARRPGRTVLREVRAVPTGHALLRQPSRPNRLTVQAAPMHVQPADLPTVLRASLQRALDGGKRVALALSGGLDSALLLALLRDLGAHRDVVCYILATGMPDYCEREPALSLAARFDAHVKIVHASEADFVAALRRTVVTVEEPLFNLHPVAKRLLAEAMAADGIQTAVTGDGADQVMRRDRSANYLPLCRALFDAVSVDLHPPFLDAAVVAHLASLPPDPDKQCLRDIGRRLALPDRLVSGPKQGRLAPPMDLSGLADRDCLNAMARALGMPTPSFDTDRDKVLWTTLHLVLDGLGAAQSSE</sequence>
<evidence type="ECO:0000313" key="3">
    <source>
        <dbReference type="Proteomes" id="UP000243719"/>
    </source>
</evidence>
<dbReference type="AlphaFoldDB" id="A0A1H2PLU2"/>
<name>A0A1H2PLU2_9BURK</name>
<dbReference type="Proteomes" id="UP000243719">
    <property type="component" value="Unassembled WGS sequence"/>
</dbReference>
<dbReference type="OrthoDB" id="8631227at2"/>
<feature type="domain" description="Asparagine synthetase" evidence="1">
    <location>
        <begin position="104"/>
        <end position="232"/>
    </location>
</feature>